<feature type="transmembrane region" description="Helical" evidence="6">
    <location>
        <begin position="261"/>
        <end position="283"/>
    </location>
</feature>
<dbReference type="AlphaFoldDB" id="A0A931GWE7"/>
<feature type="transmembrane region" description="Helical" evidence="6">
    <location>
        <begin position="376"/>
        <end position="400"/>
    </location>
</feature>
<dbReference type="PANTHER" id="PTHR30250:SF11">
    <property type="entry name" value="O-ANTIGEN TRANSPORTER-RELATED"/>
    <property type="match status" value="1"/>
</dbReference>
<evidence type="ECO:0000256" key="2">
    <source>
        <dbReference type="ARBA" id="ARBA00022475"/>
    </source>
</evidence>
<feature type="transmembrane region" description="Helical" evidence="6">
    <location>
        <begin position="221"/>
        <end position="241"/>
    </location>
</feature>
<feature type="transmembrane region" description="Helical" evidence="6">
    <location>
        <begin position="406"/>
        <end position="426"/>
    </location>
</feature>
<evidence type="ECO:0000256" key="1">
    <source>
        <dbReference type="ARBA" id="ARBA00004651"/>
    </source>
</evidence>
<reference evidence="7" key="1">
    <citation type="submission" date="2020-11" db="EMBL/GenBank/DDBJ databases">
        <title>Sequencing the genomes of 1000 actinobacteria strains.</title>
        <authorList>
            <person name="Klenk H.-P."/>
        </authorList>
    </citation>
    <scope>NUCLEOTIDE SEQUENCE</scope>
    <source>
        <strain evidence="7">DSM 45632</strain>
    </source>
</reference>
<dbReference type="RefSeq" id="WP_196824875.1">
    <property type="nucleotide sequence ID" value="NZ_CP046980.1"/>
</dbReference>
<comment type="subcellular location">
    <subcellularLocation>
        <location evidence="1">Cell membrane</location>
        <topology evidence="1">Multi-pass membrane protein</topology>
    </subcellularLocation>
</comment>
<feature type="transmembrane region" description="Helical" evidence="6">
    <location>
        <begin position="89"/>
        <end position="111"/>
    </location>
</feature>
<comment type="caution">
    <text evidence="7">The sequence shown here is derived from an EMBL/GenBank/DDBJ whole genome shotgun (WGS) entry which is preliminary data.</text>
</comment>
<feature type="transmembrane region" description="Helical" evidence="6">
    <location>
        <begin position="35"/>
        <end position="53"/>
    </location>
</feature>
<evidence type="ECO:0000313" key="8">
    <source>
        <dbReference type="Proteomes" id="UP000658613"/>
    </source>
</evidence>
<dbReference type="InterPro" id="IPR050833">
    <property type="entry name" value="Poly_Biosynth_Transport"/>
</dbReference>
<proteinExistence type="predicted"/>
<keyword evidence="8" id="KW-1185">Reference proteome</keyword>
<organism evidence="7 8">
    <name type="scientific">Corynebacterium aquatimens</name>
    <dbReference type="NCBI Taxonomy" id="1190508"/>
    <lineage>
        <taxon>Bacteria</taxon>
        <taxon>Bacillati</taxon>
        <taxon>Actinomycetota</taxon>
        <taxon>Actinomycetes</taxon>
        <taxon>Mycobacteriales</taxon>
        <taxon>Corynebacteriaceae</taxon>
        <taxon>Corynebacterium</taxon>
    </lineage>
</organism>
<feature type="transmembrane region" description="Helical" evidence="6">
    <location>
        <begin position="123"/>
        <end position="144"/>
    </location>
</feature>
<protein>
    <submittedName>
        <fullName evidence="7">O-antigen/teichoic acid export membrane protein</fullName>
    </submittedName>
</protein>
<evidence type="ECO:0000256" key="3">
    <source>
        <dbReference type="ARBA" id="ARBA00022692"/>
    </source>
</evidence>
<keyword evidence="5 6" id="KW-0472">Membrane</keyword>
<evidence type="ECO:0000256" key="6">
    <source>
        <dbReference type="SAM" id="Phobius"/>
    </source>
</evidence>
<name>A0A931GWE7_9CORY</name>
<dbReference type="Proteomes" id="UP000658613">
    <property type="component" value="Unassembled WGS sequence"/>
</dbReference>
<feature type="transmembrane region" description="Helical" evidence="6">
    <location>
        <begin position="348"/>
        <end position="369"/>
    </location>
</feature>
<keyword evidence="2" id="KW-1003">Cell membrane</keyword>
<sequence length="428" mass="44561">MRALSIATLFAAASGFIVLWVASWSLDPDTQLRFFQAYWALFFASAGFIDGITQETTRAVAAAAGPDAAGSSGNGATPPHRLGLKRADAWQVGAALALVVAVVALVASMFWMPGTVPPSPELATGLFVFGLVSYVFQAVLSGILSGTRLWDQYAGLVALDSGIRLVLAALAWWLGWGLPAFLLITVIGALSWVVILGLSTHARSRIRAAVDVGRTEFTRRVLSAIVASGASAALITGFPFVLNAAFPADAPATEMSSAPPIAAASLVAAINQAVLLTRAPVLVPLQRFQSALVVRFVDNRHRIYSSLIAPIGAVLSLGAVGFVAAWLVGPWILRALFPPELFVDGLTLGLLTFASAVMGALIITGTAVLASERHGWYVAGWVVASISAFALLFILARAGFGVAEAVILALMVGPLTGALVHIGGLARR</sequence>
<dbReference type="PANTHER" id="PTHR30250">
    <property type="entry name" value="PST FAMILY PREDICTED COLANIC ACID TRANSPORTER"/>
    <property type="match status" value="1"/>
</dbReference>
<dbReference type="EMBL" id="JADOUE010000001">
    <property type="protein sequence ID" value="MBG6122491.1"/>
    <property type="molecule type" value="Genomic_DNA"/>
</dbReference>
<keyword evidence="3 6" id="KW-0812">Transmembrane</keyword>
<feature type="transmembrane region" description="Helical" evidence="6">
    <location>
        <begin position="156"/>
        <end position="174"/>
    </location>
</feature>
<feature type="transmembrane region" description="Helical" evidence="6">
    <location>
        <begin position="180"/>
        <end position="200"/>
    </location>
</feature>
<dbReference type="GO" id="GO:0005886">
    <property type="term" value="C:plasma membrane"/>
    <property type="evidence" value="ECO:0007669"/>
    <property type="project" value="UniProtKB-SubCell"/>
</dbReference>
<keyword evidence="4 6" id="KW-1133">Transmembrane helix</keyword>
<evidence type="ECO:0000256" key="5">
    <source>
        <dbReference type="ARBA" id="ARBA00023136"/>
    </source>
</evidence>
<accession>A0A931GWE7</accession>
<feature type="transmembrane region" description="Helical" evidence="6">
    <location>
        <begin position="303"/>
        <end position="328"/>
    </location>
</feature>
<evidence type="ECO:0000313" key="7">
    <source>
        <dbReference type="EMBL" id="MBG6122491.1"/>
    </source>
</evidence>
<evidence type="ECO:0000256" key="4">
    <source>
        <dbReference type="ARBA" id="ARBA00022989"/>
    </source>
</evidence>
<gene>
    <name evidence="7" type="ORF">IW254_001460</name>
</gene>